<feature type="transmembrane region" description="Helical" evidence="1">
    <location>
        <begin position="99"/>
        <end position="119"/>
    </location>
</feature>
<proteinExistence type="predicted"/>
<name>A0A6B0VT26_9EURY</name>
<evidence type="ECO:0000313" key="2">
    <source>
        <dbReference type="EMBL" id="MXV63679.1"/>
    </source>
</evidence>
<comment type="caution">
    <text evidence="2">The sequence shown here is derived from an EMBL/GenBank/DDBJ whole genome shotgun (WGS) entry which is preliminary data.</text>
</comment>
<feature type="transmembrane region" description="Helical" evidence="1">
    <location>
        <begin position="203"/>
        <end position="222"/>
    </location>
</feature>
<keyword evidence="1" id="KW-0472">Membrane</keyword>
<dbReference type="AlphaFoldDB" id="A0A6B0VT26"/>
<feature type="transmembrane region" description="Helical" evidence="1">
    <location>
        <begin position="131"/>
        <end position="150"/>
    </location>
</feature>
<evidence type="ECO:0008006" key="4">
    <source>
        <dbReference type="Google" id="ProtNLM"/>
    </source>
</evidence>
<sequence>MATGLLRWPVDVLARPKVLVASRADEETDSVAHAIVTSLRISVFYFANLLLYALPLTIAGFGVVNESAAPEGFAAFAEPLVNDPDAAWQLSSALVQNSAFLFVATVLTFVTFHLGVVLTRSSDGIVRSLRTVSYSTGIYLAVMFTVVWYVATAPGIRVADEFLLALQAEFFYFFIDLVGVNLELPGGRPEAVDLGRLTRTGQAMFVVLLLSAVYYLYVLYLGARISHQSTRLEAIIAVFFVTISPAIYVLGVIVTSTL</sequence>
<accession>A0A6B0VT26</accession>
<keyword evidence="1" id="KW-0812">Transmembrane</keyword>
<dbReference type="RefSeq" id="WP_160066481.1">
    <property type="nucleotide sequence ID" value="NZ_WUYX01000053.1"/>
</dbReference>
<reference evidence="2 3" key="1">
    <citation type="submission" date="2020-01" db="EMBL/GenBank/DDBJ databases">
        <title>Natronorubrum sp. JWXQ-INN 674 isolated from Inner Mongolia Autonomous Region of China.</title>
        <authorList>
            <person name="Xue Q."/>
        </authorList>
    </citation>
    <scope>NUCLEOTIDE SEQUENCE [LARGE SCALE GENOMIC DNA]</scope>
    <source>
        <strain evidence="2 3">JWXQ-INN-674</strain>
    </source>
</reference>
<organism evidence="2 3">
    <name type="scientific">Natronorubrum halalkaliphilum</name>
    <dbReference type="NCBI Taxonomy" id="2691917"/>
    <lineage>
        <taxon>Archaea</taxon>
        <taxon>Methanobacteriati</taxon>
        <taxon>Methanobacteriota</taxon>
        <taxon>Stenosarchaea group</taxon>
        <taxon>Halobacteria</taxon>
        <taxon>Halobacteriales</taxon>
        <taxon>Natrialbaceae</taxon>
        <taxon>Natronorubrum</taxon>
    </lineage>
</organism>
<evidence type="ECO:0000256" key="1">
    <source>
        <dbReference type="SAM" id="Phobius"/>
    </source>
</evidence>
<gene>
    <name evidence="2" type="ORF">GS429_16755</name>
</gene>
<protein>
    <recommendedName>
        <fullName evidence="4">Yip1 domain-containing protein</fullName>
    </recommendedName>
</protein>
<feature type="transmembrane region" description="Helical" evidence="1">
    <location>
        <begin position="43"/>
        <end position="64"/>
    </location>
</feature>
<dbReference type="Proteomes" id="UP000434101">
    <property type="component" value="Unassembled WGS sequence"/>
</dbReference>
<dbReference type="EMBL" id="WUYX01000053">
    <property type="protein sequence ID" value="MXV63679.1"/>
    <property type="molecule type" value="Genomic_DNA"/>
</dbReference>
<keyword evidence="3" id="KW-1185">Reference proteome</keyword>
<feature type="transmembrane region" description="Helical" evidence="1">
    <location>
        <begin position="234"/>
        <end position="254"/>
    </location>
</feature>
<evidence type="ECO:0000313" key="3">
    <source>
        <dbReference type="Proteomes" id="UP000434101"/>
    </source>
</evidence>
<keyword evidence="1" id="KW-1133">Transmembrane helix</keyword>
<dbReference type="OrthoDB" id="204725at2157"/>